<evidence type="ECO:0000256" key="3">
    <source>
        <dbReference type="ARBA" id="ARBA00022989"/>
    </source>
</evidence>
<protein>
    <submittedName>
        <fullName evidence="6">Decaprenyl-phosphate phosphoribosyltransferase</fullName>
        <ecNumber evidence="6">2.4.2.45</ecNumber>
    </submittedName>
</protein>
<dbReference type="PANTHER" id="PTHR42723:SF1">
    <property type="entry name" value="CHLOROPHYLL SYNTHASE, CHLOROPLASTIC"/>
    <property type="match status" value="1"/>
</dbReference>
<dbReference type="NCBIfam" id="NF008977">
    <property type="entry name" value="PRK12324.1-2"/>
    <property type="match status" value="1"/>
</dbReference>
<dbReference type="InterPro" id="IPR000537">
    <property type="entry name" value="UbiA_prenyltransferase"/>
</dbReference>
<keyword evidence="3 5" id="KW-1133">Transmembrane helix</keyword>
<comment type="caution">
    <text evidence="6">The sequence shown here is derived from an EMBL/GenBank/DDBJ whole genome shotgun (WGS) entry which is preliminary data.</text>
</comment>
<name>A0A7C3YT31_UNCW3</name>
<reference evidence="6" key="1">
    <citation type="journal article" date="2020" name="mSystems">
        <title>Genome- and Community-Level Interaction Insights into Carbon Utilization and Element Cycling Functions of Hydrothermarchaeota in Hydrothermal Sediment.</title>
        <authorList>
            <person name="Zhou Z."/>
            <person name="Liu Y."/>
            <person name="Xu W."/>
            <person name="Pan J."/>
            <person name="Luo Z.H."/>
            <person name="Li M."/>
        </authorList>
    </citation>
    <scope>NUCLEOTIDE SEQUENCE [LARGE SCALE GENOMIC DNA]</scope>
    <source>
        <strain evidence="6">SpSt-906</strain>
    </source>
</reference>
<keyword evidence="4 5" id="KW-0472">Membrane</keyword>
<dbReference type="Gene3D" id="1.10.357.140">
    <property type="entry name" value="UbiA prenyltransferase"/>
    <property type="match status" value="1"/>
</dbReference>
<dbReference type="CDD" id="cd13963">
    <property type="entry name" value="PT_UbiA_2"/>
    <property type="match status" value="1"/>
</dbReference>
<evidence type="ECO:0000256" key="2">
    <source>
        <dbReference type="ARBA" id="ARBA00022692"/>
    </source>
</evidence>
<feature type="transmembrane region" description="Helical" evidence="5">
    <location>
        <begin position="152"/>
        <end position="173"/>
    </location>
</feature>
<dbReference type="PANTHER" id="PTHR42723">
    <property type="entry name" value="CHLOROPHYLL SYNTHASE"/>
    <property type="match status" value="1"/>
</dbReference>
<gene>
    <name evidence="6" type="ORF">ENX07_05635</name>
</gene>
<evidence type="ECO:0000313" key="6">
    <source>
        <dbReference type="EMBL" id="HGE99533.1"/>
    </source>
</evidence>
<feature type="transmembrane region" description="Helical" evidence="5">
    <location>
        <begin position="235"/>
        <end position="254"/>
    </location>
</feature>
<feature type="transmembrane region" description="Helical" evidence="5">
    <location>
        <begin position="108"/>
        <end position="125"/>
    </location>
</feature>
<dbReference type="AlphaFoldDB" id="A0A7C3YT31"/>
<dbReference type="InterPro" id="IPR050475">
    <property type="entry name" value="Prenyltransferase_related"/>
</dbReference>
<dbReference type="InterPro" id="IPR044878">
    <property type="entry name" value="UbiA_sf"/>
</dbReference>
<feature type="transmembrane region" description="Helical" evidence="5">
    <location>
        <begin position="41"/>
        <end position="60"/>
    </location>
</feature>
<dbReference type="Pfam" id="PF01040">
    <property type="entry name" value="UbiA"/>
    <property type="match status" value="1"/>
</dbReference>
<dbReference type="NCBIfam" id="NF008978">
    <property type="entry name" value="PRK12324.1-4"/>
    <property type="match status" value="1"/>
</dbReference>
<feature type="transmembrane region" description="Helical" evidence="5">
    <location>
        <begin position="270"/>
        <end position="289"/>
    </location>
</feature>
<evidence type="ECO:0000256" key="1">
    <source>
        <dbReference type="ARBA" id="ARBA00004141"/>
    </source>
</evidence>
<dbReference type="GO" id="GO:0016757">
    <property type="term" value="F:glycosyltransferase activity"/>
    <property type="evidence" value="ECO:0007669"/>
    <property type="project" value="UniProtKB-KW"/>
</dbReference>
<keyword evidence="6" id="KW-0808">Transferase</keyword>
<organism evidence="6">
    <name type="scientific">candidate division WOR-3 bacterium</name>
    <dbReference type="NCBI Taxonomy" id="2052148"/>
    <lineage>
        <taxon>Bacteria</taxon>
        <taxon>Bacteria division WOR-3</taxon>
    </lineage>
</organism>
<dbReference type="GO" id="GO:0016765">
    <property type="term" value="F:transferase activity, transferring alkyl or aryl (other than methyl) groups"/>
    <property type="evidence" value="ECO:0007669"/>
    <property type="project" value="InterPro"/>
</dbReference>
<sequence>MVRELIKSLRPRQWTKNAFVFAGLFFSQNLFHLSYLYKSLAAFFLFSFLSGATYIINDIKDINEDRIHPKKRFRPIASGRLKVSIALPFALLLILLSLILGYCLNRDFFLVLLLYLILTLAYSFFLKEIVILDLLTIAFGFVLRALGGTVVIGVSLSVWLFICTILLALFLGITKRKTEIALLGDSAPNHRSVLFHYSHNFLDQMTSVVTAATVVSYSIYTVAPETVAKFGTNKLFLTIPFVLYGIFRYLYLIYHAEFLENPEWALIKDIPLTIAVLLWAISVGLILYLRWS</sequence>
<keyword evidence="2 5" id="KW-0812">Transmembrane</keyword>
<evidence type="ECO:0000256" key="5">
    <source>
        <dbReference type="SAM" id="Phobius"/>
    </source>
</evidence>
<comment type="subcellular location">
    <subcellularLocation>
        <location evidence="1">Membrane</location>
        <topology evidence="1">Multi-pass membrane protein</topology>
    </subcellularLocation>
</comment>
<evidence type="ECO:0000256" key="4">
    <source>
        <dbReference type="ARBA" id="ARBA00023136"/>
    </source>
</evidence>
<feature type="transmembrane region" description="Helical" evidence="5">
    <location>
        <begin position="81"/>
        <end position="102"/>
    </location>
</feature>
<dbReference type="EMBL" id="DTMQ01000038">
    <property type="protein sequence ID" value="HGE99533.1"/>
    <property type="molecule type" value="Genomic_DNA"/>
</dbReference>
<proteinExistence type="predicted"/>
<dbReference type="GO" id="GO:0016020">
    <property type="term" value="C:membrane"/>
    <property type="evidence" value="ECO:0007669"/>
    <property type="project" value="UniProtKB-SubCell"/>
</dbReference>
<keyword evidence="6" id="KW-0328">Glycosyltransferase</keyword>
<dbReference type="EC" id="2.4.2.45" evidence="6"/>
<accession>A0A7C3YT31</accession>